<dbReference type="EMBL" id="JAINUG010000017">
    <property type="protein sequence ID" value="KAJ8412865.1"/>
    <property type="molecule type" value="Genomic_DNA"/>
</dbReference>
<feature type="compositionally biased region" description="Basic and acidic residues" evidence="1">
    <location>
        <begin position="54"/>
        <end position="64"/>
    </location>
</feature>
<reference evidence="2" key="1">
    <citation type="journal article" date="2023" name="Science">
        <title>Genome structures resolve the early diversification of teleost fishes.</title>
        <authorList>
            <person name="Parey E."/>
            <person name="Louis A."/>
            <person name="Montfort J."/>
            <person name="Bouchez O."/>
            <person name="Roques C."/>
            <person name="Iampietro C."/>
            <person name="Lluch J."/>
            <person name="Castinel A."/>
            <person name="Donnadieu C."/>
            <person name="Desvignes T."/>
            <person name="Floi Bucao C."/>
            <person name="Jouanno E."/>
            <person name="Wen M."/>
            <person name="Mejri S."/>
            <person name="Dirks R."/>
            <person name="Jansen H."/>
            <person name="Henkel C."/>
            <person name="Chen W.J."/>
            <person name="Zahm M."/>
            <person name="Cabau C."/>
            <person name="Klopp C."/>
            <person name="Thompson A.W."/>
            <person name="Robinson-Rechavi M."/>
            <person name="Braasch I."/>
            <person name="Lecointre G."/>
            <person name="Bobe J."/>
            <person name="Postlethwait J.H."/>
            <person name="Berthelot C."/>
            <person name="Roest Crollius H."/>
            <person name="Guiguen Y."/>
        </authorList>
    </citation>
    <scope>NUCLEOTIDE SEQUENCE</scope>
    <source>
        <strain evidence="2">NC1722</strain>
    </source>
</reference>
<gene>
    <name evidence="2" type="ORF">AAFF_G00104470</name>
</gene>
<evidence type="ECO:0000313" key="2">
    <source>
        <dbReference type="EMBL" id="KAJ8412865.1"/>
    </source>
</evidence>
<dbReference type="Proteomes" id="UP001221898">
    <property type="component" value="Unassembled WGS sequence"/>
</dbReference>
<protein>
    <submittedName>
        <fullName evidence="2">Uncharacterized protein</fullName>
    </submittedName>
</protein>
<evidence type="ECO:0000313" key="3">
    <source>
        <dbReference type="Proteomes" id="UP001221898"/>
    </source>
</evidence>
<evidence type="ECO:0000256" key="1">
    <source>
        <dbReference type="SAM" id="MobiDB-lite"/>
    </source>
</evidence>
<proteinExistence type="predicted"/>
<comment type="caution">
    <text evidence="2">The sequence shown here is derived from an EMBL/GenBank/DDBJ whole genome shotgun (WGS) entry which is preliminary data.</text>
</comment>
<accession>A0AAD7T1U8</accession>
<sequence length="131" mass="13714">MRSVASCTAVPCSVKRLYALRLGGVDGKRCPKALPNLESLSHPTCPAAVSARRPPRESQGDEQRLASQSLRPLPKPLVTRGPRSNATAQKPNAGGERERAEAGDTALLSKSGPDSPDGSSTLRASQCANGR</sequence>
<name>A0AAD7T1U8_9TELE</name>
<organism evidence="2 3">
    <name type="scientific">Aldrovandia affinis</name>
    <dbReference type="NCBI Taxonomy" id="143900"/>
    <lineage>
        <taxon>Eukaryota</taxon>
        <taxon>Metazoa</taxon>
        <taxon>Chordata</taxon>
        <taxon>Craniata</taxon>
        <taxon>Vertebrata</taxon>
        <taxon>Euteleostomi</taxon>
        <taxon>Actinopterygii</taxon>
        <taxon>Neopterygii</taxon>
        <taxon>Teleostei</taxon>
        <taxon>Notacanthiformes</taxon>
        <taxon>Halosauridae</taxon>
        <taxon>Aldrovandia</taxon>
    </lineage>
</organism>
<feature type="region of interest" description="Disordered" evidence="1">
    <location>
        <begin position="34"/>
        <end position="131"/>
    </location>
</feature>
<keyword evidence="3" id="KW-1185">Reference proteome</keyword>
<dbReference type="AlphaFoldDB" id="A0AAD7T1U8"/>
<feature type="compositionally biased region" description="Polar residues" evidence="1">
    <location>
        <begin position="121"/>
        <end position="131"/>
    </location>
</feature>
<feature type="compositionally biased region" description="Low complexity" evidence="1">
    <location>
        <begin position="111"/>
        <end position="120"/>
    </location>
</feature>